<dbReference type="InterPro" id="IPR050491">
    <property type="entry name" value="AmpC-like"/>
</dbReference>
<dbReference type="PANTHER" id="PTHR46825:SF9">
    <property type="entry name" value="BETA-LACTAMASE-RELATED DOMAIN-CONTAINING PROTEIN"/>
    <property type="match status" value="1"/>
</dbReference>
<dbReference type="RefSeq" id="WP_091040640.1">
    <property type="nucleotide sequence ID" value="NZ_FNAD01000027.1"/>
</dbReference>
<feature type="domain" description="Beta-lactamase-related" evidence="1">
    <location>
        <begin position="317"/>
        <end position="596"/>
    </location>
</feature>
<dbReference type="InterPro" id="IPR000073">
    <property type="entry name" value="AB_hydrolase_1"/>
</dbReference>
<evidence type="ECO:0000259" key="1">
    <source>
        <dbReference type="Pfam" id="PF00144"/>
    </source>
</evidence>
<dbReference type="InterPro" id="IPR012338">
    <property type="entry name" value="Beta-lactam/transpept-like"/>
</dbReference>
<gene>
    <name evidence="3" type="ORF">SAMN05216270_12739</name>
</gene>
<name>A0A1G7DQX6_9ACTN</name>
<dbReference type="Gene3D" id="3.40.50.1820">
    <property type="entry name" value="alpha/beta hydrolase"/>
    <property type="match status" value="1"/>
</dbReference>
<dbReference type="InterPro" id="IPR029058">
    <property type="entry name" value="AB_hydrolase_fold"/>
</dbReference>
<evidence type="ECO:0000313" key="4">
    <source>
        <dbReference type="Proteomes" id="UP000198949"/>
    </source>
</evidence>
<dbReference type="AlphaFoldDB" id="A0A1G7DQX6"/>
<dbReference type="Gene3D" id="3.40.710.10">
    <property type="entry name" value="DD-peptidase/beta-lactamase superfamily"/>
    <property type="match status" value="1"/>
</dbReference>
<dbReference type="PANTHER" id="PTHR46825">
    <property type="entry name" value="D-ALANYL-D-ALANINE-CARBOXYPEPTIDASE/ENDOPEPTIDASE AMPH"/>
    <property type="match status" value="1"/>
</dbReference>
<keyword evidence="4" id="KW-1185">Reference proteome</keyword>
<evidence type="ECO:0000313" key="3">
    <source>
        <dbReference type="EMBL" id="SDE53869.1"/>
    </source>
</evidence>
<dbReference type="Pfam" id="PF00561">
    <property type="entry name" value="Abhydrolase_1"/>
    <property type="match status" value="1"/>
</dbReference>
<dbReference type="Proteomes" id="UP000198949">
    <property type="component" value="Unassembled WGS sequence"/>
</dbReference>
<evidence type="ECO:0000259" key="2">
    <source>
        <dbReference type="Pfam" id="PF00561"/>
    </source>
</evidence>
<organism evidence="3 4">
    <name type="scientific">Glycomyces harbinensis</name>
    <dbReference type="NCBI Taxonomy" id="58114"/>
    <lineage>
        <taxon>Bacteria</taxon>
        <taxon>Bacillati</taxon>
        <taxon>Actinomycetota</taxon>
        <taxon>Actinomycetes</taxon>
        <taxon>Glycomycetales</taxon>
        <taxon>Glycomycetaceae</taxon>
        <taxon>Glycomyces</taxon>
    </lineage>
</organism>
<sequence length="807" mass="83567">MHSMSVDADDRTRLHVGVAGSGPDVLVLSGGPGCVHYLEREELAPRAMRAWYPEPRGVGGSAGGPHTLEQAVADLEAVRRAAGLDDWVVLGHSWGADLAVRYALDHPARVRSVVAVAAHGLHKDRSWSQIYESLKDTEPKVDIHWEPPVHRALMESFLEWIHEPDLFRRLADCTVPMTVIAAEEDIRPAWPLRQLAALVPHGVFEEIPGVPHDFWSTHPQVWIDVVSGACRSPVDRSSRLRLVHSRALTVSGMRRISIIAAAVLLSAACTGDPEVEVETGGTAACDPDLAAGLERWAEAGFSGSVAIGDAEGPSCLASFGTAEGDAPNTEETVFAIGSVSKAFTAAAVYDLVDTGAFTLEDTAGSLVAGLGGPAAEATVEQLLLHTSGLAGSHGTDHEPLSREEAVAALSALDADFEPGTDYLYTNAGYTLLALIVDEQSGSSYRDYMVEEILTGPDGERYGGFWDGEPAAPGPRAVGLTEEGPAESVGDFAGPHWAMEGNGDLAMSAADLAAWTTALFAGEIIAPEAVELLGATGFDHGEGATEIGGWVVLDTEPFGTQAVVSSGGGGDTGQEAVIAWLPDTGAVFAVTSNTAGVTAGEVLQAVGPALAAGEPIPAPETRVEVDPEELQAREGVYLLETGGSFTVTAADGALAVTADGADAAAAMFDSADLTVEDAADHEAAVLALLEGGTEAGDAERAAVEETVGAIEAVETAGTIVAESELRTYVRFTGGTGSLLAWYALAEHDEIAGVALGIEPPVFTLVPAGEGEYRLEDLAGTGAGVAVVFDQDLMSVEGPAGSVDAQRQG</sequence>
<dbReference type="InterPro" id="IPR001466">
    <property type="entry name" value="Beta-lactam-related"/>
</dbReference>
<dbReference type="Pfam" id="PF00144">
    <property type="entry name" value="Beta-lactamase"/>
    <property type="match status" value="1"/>
</dbReference>
<dbReference type="SUPFAM" id="SSF53474">
    <property type="entry name" value="alpha/beta-Hydrolases"/>
    <property type="match status" value="1"/>
</dbReference>
<dbReference type="EMBL" id="FNAD01000027">
    <property type="protein sequence ID" value="SDE53869.1"/>
    <property type="molecule type" value="Genomic_DNA"/>
</dbReference>
<dbReference type="STRING" id="58114.SAMN05216270_12739"/>
<protein>
    <submittedName>
        <fullName evidence="3">CubicO group peptidase, beta-lactamase class C family</fullName>
    </submittedName>
</protein>
<dbReference type="SUPFAM" id="SSF56601">
    <property type="entry name" value="beta-lactamase/transpeptidase-like"/>
    <property type="match status" value="1"/>
</dbReference>
<proteinExistence type="predicted"/>
<dbReference type="GO" id="GO:0003824">
    <property type="term" value="F:catalytic activity"/>
    <property type="evidence" value="ECO:0007669"/>
    <property type="project" value="UniProtKB-ARBA"/>
</dbReference>
<accession>A0A1G7DQX6</accession>
<feature type="domain" description="AB hydrolase-1" evidence="2">
    <location>
        <begin position="25"/>
        <end position="137"/>
    </location>
</feature>
<dbReference type="OrthoDB" id="9809635at2"/>
<reference evidence="4" key="1">
    <citation type="submission" date="2016-10" db="EMBL/GenBank/DDBJ databases">
        <authorList>
            <person name="Varghese N."/>
            <person name="Submissions S."/>
        </authorList>
    </citation>
    <scope>NUCLEOTIDE SEQUENCE [LARGE SCALE GENOMIC DNA]</scope>
    <source>
        <strain evidence="4">CGMCC 4.3516</strain>
    </source>
</reference>